<proteinExistence type="predicted"/>
<sequence length="110" mass="11563">MSDKQHLTATSPDTAFTPCADDCKIDAQIVTAKKKGQKCVVVLATDIWPEKKWNVLAASLGSATSAAVANASNSSSPMHTAVKNHAEALKGDGFTVTYSDLGPSLNISWQ</sequence>
<dbReference type="Proteomes" id="UP001185135">
    <property type="component" value="Segment"/>
</dbReference>
<evidence type="ECO:0000313" key="2">
    <source>
        <dbReference type="Proteomes" id="UP001185135"/>
    </source>
</evidence>
<gene>
    <name evidence="1" type="ORF">pkur_cds_394</name>
</gene>
<accession>A0AA95EDV1</accession>
<organism evidence="1 2">
    <name type="scientific">Pandoravirus kuranda</name>
    <dbReference type="NCBI Taxonomy" id="3019033"/>
    <lineage>
        <taxon>Viruses</taxon>
        <taxon>Pandoravirus</taxon>
    </lineage>
</organism>
<dbReference type="EMBL" id="ON887157">
    <property type="protein sequence ID" value="WBR14569.1"/>
    <property type="molecule type" value="Genomic_DNA"/>
</dbReference>
<name>A0AA95EDV1_9VIRU</name>
<protein>
    <submittedName>
        <fullName evidence="1">Orphan protein</fullName>
    </submittedName>
</protein>
<reference evidence="1" key="1">
    <citation type="submission" date="2022-06" db="EMBL/GenBank/DDBJ databases">
        <authorList>
            <person name="Legendre M."/>
            <person name="Claverie J.-M."/>
            <person name="Alempic J.-M."/>
            <person name="Abergel C."/>
        </authorList>
    </citation>
    <scope>NUCLEOTIDE SEQUENCE</scope>
    <source>
        <strain evidence="1">Kuranda</strain>
    </source>
</reference>
<evidence type="ECO:0000313" key="1">
    <source>
        <dbReference type="EMBL" id="WBR14569.1"/>
    </source>
</evidence>